<sequence length="135" mass="15058">MDYFLLRADEGYHEDLRKSVSILEGSFDEVSFGEKIFSISTAAYLMEGCSELEEKGELMAISLPGLTTGASGAPLLDSSGRIIGMFIATCRPTKDEEDEPYKFGLWLTSIKEDLVLKHEVSNEVPDHVWSRSMSR</sequence>
<accession>A0AAW1IK47</accession>
<dbReference type="AlphaFoldDB" id="A0AAW1IK47"/>
<comment type="caution">
    <text evidence="1">The sequence shown here is derived from an EMBL/GenBank/DDBJ whole genome shotgun (WGS) entry which is preliminary data.</text>
</comment>
<evidence type="ECO:0000313" key="1">
    <source>
        <dbReference type="EMBL" id="KAK9690439.1"/>
    </source>
</evidence>
<keyword evidence="2" id="KW-1185">Reference proteome</keyword>
<organism evidence="1 2">
    <name type="scientific">Saponaria officinalis</name>
    <name type="common">Common soapwort</name>
    <name type="synonym">Lychnis saponaria</name>
    <dbReference type="NCBI Taxonomy" id="3572"/>
    <lineage>
        <taxon>Eukaryota</taxon>
        <taxon>Viridiplantae</taxon>
        <taxon>Streptophyta</taxon>
        <taxon>Embryophyta</taxon>
        <taxon>Tracheophyta</taxon>
        <taxon>Spermatophyta</taxon>
        <taxon>Magnoliopsida</taxon>
        <taxon>eudicotyledons</taxon>
        <taxon>Gunneridae</taxon>
        <taxon>Pentapetalae</taxon>
        <taxon>Caryophyllales</taxon>
        <taxon>Caryophyllaceae</taxon>
        <taxon>Caryophylleae</taxon>
        <taxon>Saponaria</taxon>
    </lineage>
</organism>
<gene>
    <name evidence="1" type="ORF">RND81_09G127700</name>
</gene>
<protein>
    <submittedName>
        <fullName evidence="1">Uncharacterized protein</fullName>
    </submittedName>
</protein>
<proteinExistence type="predicted"/>
<evidence type="ECO:0000313" key="2">
    <source>
        <dbReference type="Proteomes" id="UP001443914"/>
    </source>
</evidence>
<name>A0AAW1IK47_SAPOF</name>
<dbReference type="EMBL" id="JBDFQZ010000009">
    <property type="protein sequence ID" value="KAK9690439.1"/>
    <property type="molecule type" value="Genomic_DNA"/>
</dbReference>
<dbReference type="Proteomes" id="UP001443914">
    <property type="component" value="Unassembled WGS sequence"/>
</dbReference>
<reference evidence="1" key="1">
    <citation type="submission" date="2024-03" db="EMBL/GenBank/DDBJ databases">
        <title>WGS assembly of Saponaria officinalis var. Norfolk2.</title>
        <authorList>
            <person name="Jenkins J."/>
            <person name="Shu S."/>
            <person name="Grimwood J."/>
            <person name="Barry K."/>
            <person name="Goodstein D."/>
            <person name="Schmutz J."/>
            <person name="Leebens-Mack J."/>
            <person name="Osbourn A."/>
        </authorList>
    </citation>
    <scope>NUCLEOTIDE SEQUENCE [LARGE SCALE GENOMIC DNA]</scope>
    <source>
        <strain evidence="1">JIC</strain>
    </source>
</reference>